<dbReference type="InterPro" id="IPR017601">
    <property type="entry name" value="DGQHR-contain_dom"/>
</dbReference>
<keyword evidence="2" id="KW-1185">Reference proteome</keyword>
<dbReference type="Pfam" id="PF14072">
    <property type="entry name" value="DndB"/>
    <property type="match status" value="1"/>
</dbReference>
<comment type="caution">
    <text evidence="1">The sequence shown here is derived from an EMBL/GenBank/DDBJ whole genome shotgun (WGS) entry which is preliminary data.</text>
</comment>
<evidence type="ECO:0000313" key="1">
    <source>
        <dbReference type="EMBL" id="MSS58439.1"/>
    </source>
</evidence>
<organism evidence="1 2">
    <name type="scientific">Stecheria intestinalis</name>
    <dbReference type="NCBI Taxonomy" id="2606630"/>
    <lineage>
        <taxon>Bacteria</taxon>
        <taxon>Bacillati</taxon>
        <taxon>Bacillota</taxon>
        <taxon>Erysipelotrichia</taxon>
        <taxon>Erysipelotrichales</taxon>
        <taxon>Erysipelotrichaceae</taxon>
        <taxon>Stecheria</taxon>
    </lineage>
</organism>
<gene>
    <name evidence="1" type="primary">dndB</name>
    <name evidence="1" type="ORF">FYJ51_05925</name>
</gene>
<protein>
    <submittedName>
        <fullName evidence="1">DNA sulfur modification protein DndB</fullName>
    </submittedName>
</protein>
<dbReference type="AlphaFoldDB" id="A0A7X2NRV9"/>
<dbReference type="NCBIfam" id="TIGR03187">
    <property type="entry name" value="DGQHR"/>
    <property type="match status" value="1"/>
</dbReference>
<proteinExistence type="predicted"/>
<dbReference type="InterPro" id="IPR017642">
    <property type="entry name" value="DNA_S_mod_DndB"/>
</dbReference>
<name>A0A7X2NRV9_9FIRM</name>
<dbReference type="Proteomes" id="UP000461880">
    <property type="component" value="Unassembled WGS sequence"/>
</dbReference>
<dbReference type="CDD" id="cd16412">
    <property type="entry name" value="dndB"/>
    <property type="match status" value="1"/>
</dbReference>
<dbReference type="RefSeq" id="WP_154504217.1">
    <property type="nucleotide sequence ID" value="NZ_VUMN01000011.1"/>
</dbReference>
<sequence length="357" mass="40857">MNYSYHFPVVRGKQANREYYIAMVPLKMISKLFPEDEEYVPPEFRAQRKLNEGRVPVIAKYILNNRDSYVFSALASSIDGDFSFESDNNSSDTGMLNVSMDARFLINDGQHRKAAIIEALKEDQSLGEETIPIVFFEDKGLARSQQIFTDLNKNAVKTSNSISELYDSRDSLAVVTRKVIQSIEFLNSYTDKEKDNLGKYSSNIFTLNTFYSANNYALGKKDAAPADELFLKRFWSLVVEHMPQWQEIMKKEVSKVEIREKYIVTQGVVIQALGLLANSLKNVKADEMENYLIGLETINWKRSARIWLMRAVGQNGRIITNKKAVSLISNQIKKSIGIPLSSKESKLERELKEMRKE</sequence>
<dbReference type="NCBIfam" id="TIGR03233">
    <property type="entry name" value="DNA_S_dndB"/>
    <property type="match status" value="1"/>
</dbReference>
<reference evidence="1 2" key="1">
    <citation type="submission" date="2019-08" db="EMBL/GenBank/DDBJ databases">
        <title>In-depth cultivation of the pig gut microbiome towards novel bacterial diversity and tailored functional studies.</title>
        <authorList>
            <person name="Wylensek D."/>
            <person name="Hitch T.C.A."/>
            <person name="Clavel T."/>
        </authorList>
    </citation>
    <scope>NUCLEOTIDE SEQUENCE [LARGE SCALE GENOMIC DNA]</scope>
    <source>
        <strain evidence="1 2">Oil+RF-744-GAM-WT-6</strain>
    </source>
</reference>
<dbReference type="EMBL" id="VUMN01000011">
    <property type="protein sequence ID" value="MSS58439.1"/>
    <property type="molecule type" value="Genomic_DNA"/>
</dbReference>
<evidence type="ECO:0000313" key="2">
    <source>
        <dbReference type="Proteomes" id="UP000461880"/>
    </source>
</evidence>
<accession>A0A7X2NRV9</accession>